<dbReference type="AlphaFoldDB" id="A0A251V6D4"/>
<proteinExistence type="predicted"/>
<evidence type="ECO:0000313" key="1">
    <source>
        <dbReference type="EMBL" id="OTG30686.1"/>
    </source>
</evidence>
<name>A0A251V6D4_HELAN</name>
<dbReference type="InParanoid" id="A0A251V6D4"/>
<accession>A0A251V6D4</accession>
<gene>
    <name evidence="1" type="ORF">HannXRQ_Chr03g0067241</name>
</gene>
<keyword evidence="2" id="KW-1185">Reference proteome</keyword>
<dbReference type="Proteomes" id="UP000215914">
    <property type="component" value="Chromosome 3"/>
</dbReference>
<organism evidence="1 2">
    <name type="scientific">Helianthus annuus</name>
    <name type="common">Common sunflower</name>
    <dbReference type="NCBI Taxonomy" id="4232"/>
    <lineage>
        <taxon>Eukaryota</taxon>
        <taxon>Viridiplantae</taxon>
        <taxon>Streptophyta</taxon>
        <taxon>Embryophyta</taxon>
        <taxon>Tracheophyta</taxon>
        <taxon>Spermatophyta</taxon>
        <taxon>Magnoliopsida</taxon>
        <taxon>eudicotyledons</taxon>
        <taxon>Gunneridae</taxon>
        <taxon>Pentapetalae</taxon>
        <taxon>asterids</taxon>
        <taxon>campanulids</taxon>
        <taxon>Asterales</taxon>
        <taxon>Asteraceae</taxon>
        <taxon>Asteroideae</taxon>
        <taxon>Heliantheae alliance</taxon>
        <taxon>Heliantheae</taxon>
        <taxon>Helianthus</taxon>
    </lineage>
</organism>
<dbReference type="EMBL" id="CM007892">
    <property type="protein sequence ID" value="OTG30686.1"/>
    <property type="molecule type" value="Genomic_DNA"/>
</dbReference>
<reference evidence="2" key="1">
    <citation type="journal article" date="2017" name="Nature">
        <title>The sunflower genome provides insights into oil metabolism, flowering and Asterid evolution.</title>
        <authorList>
            <person name="Badouin H."/>
            <person name="Gouzy J."/>
            <person name="Grassa C.J."/>
            <person name="Murat F."/>
            <person name="Staton S.E."/>
            <person name="Cottret L."/>
            <person name="Lelandais-Briere C."/>
            <person name="Owens G.L."/>
            <person name="Carrere S."/>
            <person name="Mayjonade B."/>
            <person name="Legrand L."/>
            <person name="Gill N."/>
            <person name="Kane N.C."/>
            <person name="Bowers J.E."/>
            <person name="Hubner S."/>
            <person name="Bellec A."/>
            <person name="Berard A."/>
            <person name="Berges H."/>
            <person name="Blanchet N."/>
            <person name="Boniface M.C."/>
            <person name="Brunel D."/>
            <person name="Catrice O."/>
            <person name="Chaidir N."/>
            <person name="Claudel C."/>
            <person name="Donnadieu C."/>
            <person name="Faraut T."/>
            <person name="Fievet G."/>
            <person name="Helmstetter N."/>
            <person name="King M."/>
            <person name="Knapp S.J."/>
            <person name="Lai Z."/>
            <person name="Le Paslier M.C."/>
            <person name="Lippi Y."/>
            <person name="Lorenzon L."/>
            <person name="Mandel J.R."/>
            <person name="Marage G."/>
            <person name="Marchand G."/>
            <person name="Marquand E."/>
            <person name="Bret-Mestries E."/>
            <person name="Morien E."/>
            <person name="Nambeesan S."/>
            <person name="Nguyen T."/>
            <person name="Pegot-Espagnet P."/>
            <person name="Pouilly N."/>
            <person name="Raftis F."/>
            <person name="Sallet E."/>
            <person name="Schiex T."/>
            <person name="Thomas J."/>
            <person name="Vandecasteele C."/>
            <person name="Vares D."/>
            <person name="Vear F."/>
            <person name="Vautrin S."/>
            <person name="Crespi M."/>
            <person name="Mangin B."/>
            <person name="Burke J.M."/>
            <person name="Salse J."/>
            <person name="Munos S."/>
            <person name="Vincourt P."/>
            <person name="Rieseberg L.H."/>
            <person name="Langlade N.B."/>
        </authorList>
    </citation>
    <scope>NUCLEOTIDE SEQUENCE [LARGE SCALE GENOMIC DNA]</scope>
    <source>
        <strain evidence="2">cv. SF193</strain>
    </source>
</reference>
<protein>
    <submittedName>
        <fullName evidence="1">Uncharacterized protein</fullName>
    </submittedName>
</protein>
<evidence type="ECO:0000313" key="2">
    <source>
        <dbReference type="Proteomes" id="UP000215914"/>
    </source>
</evidence>
<sequence>MDVLKTGFNTRPIKELGSSKLGFVGQNNRRSSSHLLSFSLAILGFQHQIDFSLPHYHHVRNSPTQDRLPHYHHHHFLSFSGRF</sequence>